<accession>A0ABS4Q895</accession>
<keyword evidence="9" id="KW-0032">Aminotransferase</keyword>
<dbReference type="Pfam" id="PF00425">
    <property type="entry name" value="Chorismate_bind"/>
    <property type="match status" value="1"/>
</dbReference>
<dbReference type="Pfam" id="PF04715">
    <property type="entry name" value="Anth_synt_I_N"/>
    <property type="match status" value="1"/>
</dbReference>
<dbReference type="EMBL" id="JAGGMR010000001">
    <property type="protein sequence ID" value="MBP2187908.1"/>
    <property type="molecule type" value="Genomic_DNA"/>
</dbReference>
<feature type="domain" description="Anthranilate synthase component I N-terminal" evidence="8">
    <location>
        <begin position="232"/>
        <end position="371"/>
    </location>
</feature>
<dbReference type="InterPro" id="IPR015890">
    <property type="entry name" value="Chorismate_C"/>
</dbReference>
<sequence>MRTLLIDNYDSYTYNLFQLMAAVYGCEPVVYTNDDEALRTIAPGEFDALVISPGPGTPSTPRDIGMSLDLIRRTGLPVLGVCLGHQALAYVAGAEVVRAPAPRHGHLEQIRHSGADLFAGIPQDFTAVRYHSLCVESPLPPELEVTAWSADGVVMGLRHLREPWWGVQFHPESIATEHGARLLENFRALVGADSDGTALGPSDFRAETNAVPALPAARWRVEHRRIDGAVDTERVYRTLFANAAHSFWLDSSRVEPGLSRFSYLGAADGPLGETLTYDVASGVVGVRAAGGATRTEQGSVFEVLDRRLAERALPPTPELPFDCTGGYVGYFGYELKEECGSPNKHVSSYPDALWMSADRLVVVDHEDDSTWVVTMFPDEPRAAGRAGHWLAQTTQRISGWSAAEGTPPRSAVLGFDPEPWLVQSRETYEHNVEQCIDQLHAGESYEICLTTMVEAPFRGDPLELYCRQRRTNPAPHAAYLRFGELHVLCSSPERFLRVSPERVVESKPIKGTAARDHDPHVDLALARELAGSAKTRAENLMIVDLLRNDLGRVCDIGSVSVPGFMRVESYATVHQLVSTIRGRLRPEVSVIAALRACFPGGSMTGAPKLRSIEITDELETQARGIYSGTLGFLAANGTADLNVVIRTAVIHDGLLRAGAGGAVLLDSDAAAEFDEMMLKAESALRSVAPEDVRTDKAGESTYPSGVPA</sequence>
<dbReference type="CDD" id="cd01743">
    <property type="entry name" value="GATase1_Anthranilate_Synthase"/>
    <property type="match status" value="1"/>
</dbReference>
<dbReference type="InterPro" id="IPR029062">
    <property type="entry name" value="Class_I_gatase-like"/>
</dbReference>
<evidence type="ECO:0000259" key="8">
    <source>
        <dbReference type="Pfam" id="PF04715"/>
    </source>
</evidence>
<dbReference type="EC" id="2.6.1.85" evidence="2"/>
<protein>
    <recommendedName>
        <fullName evidence="2">aminodeoxychorismate synthase</fullName>
        <ecNumber evidence="2">2.6.1.85</ecNumber>
    </recommendedName>
</protein>
<name>A0ABS4Q895_9NOCA</name>
<evidence type="ECO:0000256" key="3">
    <source>
        <dbReference type="ARBA" id="ARBA00022679"/>
    </source>
</evidence>
<feature type="domain" description="Chorismate-utilising enzyme C-terminal" evidence="7">
    <location>
        <begin position="425"/>
        <end position="679"/>
    </location>
</feature>
<evidence type="ECO:0000259" key="6">
    <source>
        <dbReference type="Pfam" id="PF00117"/>
    </source>
</evidence>
<gene>
    <name evidence="9" type="ORF">BJ987_000809</name>
</gene>
<feature type="domain" description="Glutamine amidotransferase" evidence="6">
    <location>
        <begin position="4"/>
        <end position="186"/>
    </location>
</feature>
<reference evidence="9 10" key="1">
    <citation type="submission" date="2021-03" db="EMBL/GenBank/DDBJ databases">
        <title>Sequencing the genomes of 1000 actinobacteria strains.</title>
        <authorList>
            <person name="Klenk H.-P."/>
        </authorList>
    </citation>
    <scope>NUCLEOTIDE SEQUENCE [LARGE SCALE GENOMIC DNA]</scope>
    <source>
        <strain evidence="9 10">DSM 45516</strain>
    </source>
</reference>
<dbReference type="InterPro" id="IPR019999">
    <property type="entry name" value="Anth_synth_I-like"/>
</dbReference>
<keyword evidence="10" id="KW-1185">Reference proteome</keyword>
<evidence type="ECO:0000256" key="4">
    <source>
        <dbReference type="ARBA" id="ARBA00022962"/>
    </source>
</evidence>
<dbReference type="GO" id="GO:0046820">
    <property type="term" value="F:4-amino-4-deoxychorismate synthase activity"/>
    <property type="evidence" value="ECO:0007669"/>
    <property type="project" value="UniProtKB-EC"/>
</dbReference>
<dbReference type="PRINTS" id="PR00099">
    <property type="entry name" value="CPSGATASE"/>
</dbReference>
<dbReference type="InterPro" id="IPR006805">
    <property type="entry name" value="Anth_synth_I_N"/>
</dbReference>
<dbReference type="PRINTS" id="PR00096">
    <property type="entry name" value="GATASE"/>
</dbReference>
<dbReference type="PROSITE" id="PS51257">
    <property type="entry name" value="PROKAR_LIPOPROTEIN"/>
    <property type="match status" value="1"/>
</dbReference>
<dbReference type="RefSeq" id="WP_209884817.1">
    <property type="nucleotide sequence ID" value="NZ_JAGGMR010000001.1"/>
</dbReference>
<dbReference type="SUPFAM" id="SSF56322">
    <property type="entry name" value="ADC synthase"/>
    <property type="match status" value="1"/>
</dbReference>
<dbReference type="InterPro" id="IPR005802">
    <property type="entry name" value="ADC_synth_comp_1"/>
</dbReference>
<evidence type="ECO:0000313" key="10">
    <source>
        <dbReference type="Proteomes" id="UP001519325"/>
    </source>
</evidence>
<comment type="caution">
    <text evidence="9">The sequence shown here is derived from an EMBL/GenBank/DDBJ whole genome shotgun (WGS) entry which is preliminary data.</text>
</comment>
<organism evidence="9 10">
    <name type="scientific">Nocardia goodfellowii</name>
    <dbReference type="NCBI Taxonomy" id="882446"/>
    <lineage>
        <taxon>Bacteria</taxon>
        <taxon>Bacillati</taxon>
        <taxon>Actinomycetota</taxon>
        <taxon>Actinomycetes</taxon>
        <taxon>Mycobacteriales</taxon>
        <taxon>Nocardiaceae</taxon>
        <taxon>Nocardia</taxon>
    </lineage>
</organism>
<dbReference type="PANTHER" id="PTHR11236">
    <property type="entry name" value="AMINOBENZOATE/ANTHRANILATE SYNTHASE"/>
    <property type="match status" value="1"/>
</dbReference>
<dbReference type="PANTHER" id="PTHR11236:SF18">
    <property type="entry name" value="AMINODEOXYCHORISMATE SYNTHASE"/>
    <property type="match status" value="1"/>
</dbReference>
<dbReference type="SUPFAM" id="SSF52317">
    <property type="entry name" value="Class I glutamine amidotransferase-like"/>
    <property type="match status" value="1"/>
</dbReference>
<evidence type="ECO:0000313" key="9">
    <source>
        <dbReference type="EMBL" id="MBP2187908.1"/>
    </source>
</evidence>
<dbReference type="InterPro" id="IPR005801">
    <property type="entry name" value="ADC_synthase"/>
</dbReference>
<evidence type="ECO:0000256" key="5">
    <source>
        <dbReference type="SAM" id="MobiDB-lite"/>
    </source>
</evidence>
<feature type="region of interest" description="Disordered" evidence="5">
    <location>
        <begin position="688"/>
        <end position="708"/>
    </location>
</feature>
<evidence type="ECO:0000256" key="2">
    <source>
        <dbReference type="ARBA" id="ARBA00013139"/>
    </source>
</evidence>
<proteinExistence type="inferred from homology"/>
<evidence type="ECO:0000256" key="1">
    <source>
        <dbReference type="ARBA" id="ARBA00005970"/>
    </source>
</evidence>
<dbReference type="InterPro" id="IPR017926">
    <property type="entry name" value="GATASE"/>
</dbReference>
<dbReference type="Gene3D" id="3.60.120.10">
    <property type="entry name" value="Anthranilate synthase"/>
    <property type="match status" value="1"/>
</dbReference>
<evidence type="ECO:0000259" key="7">
    <source>
        <dbReference type="Pfam" id="PF00425"/>
    </source>
</evidence>
<dbReference type="NCBIfam" id="TIGR00566">
    <property type="entry name" value="trpG_papA"/>
    <property type="match status" value="1"/>
</dbReference>
<feature type="compositionally biased region" description="Basic and acidic residues" evidence="5">
    <location>
        <begin position="688"/>
        <end position="698"/>
    </location>
</feature>
<keyword evidence="3 9" id="KW-0808">Transferase</keyword>
<dbReference type="PROSITE" id="PS51273">
    <property type="entry name" value="GATASE_TYPE_1"/>
    <property type="match status" value="1"/>
</dbReference>
<dbReference type="Proteomes" id="UP001519325">
    <property type="component" value="Unassembled WGS sequence"/>
</dbReference>
<keyword evidence="4" id="KW-0315">Glutamine amidotransferase</keyword>
<dbReference type="Gene3D" id="3.40.50.880">
    <property type="match status" value="1"/>
</dbReference>
<dbReference type="InterPro" id="IPR006221">
    <property type="entry name" value="TrpG/PapA_dom"/>
</dbReference>
<dbReference type="Pfam" id="PF00117">
    <property type="entry name" value="GATase"/>
    <property type="match status" value="1"/>
</dbReference>
<dbReference type="NCBIfam" id="TIGR00553">
    <property type="entry name" value="pabB"/>
    <property type="match status" value="1"/>
</dbReference>
<dbReference type="PRINTS" id="PR00097">
    <property type="entry name" value="ANTSNTHASEII"/>
</dbReference>
<comment type="similarity">
    <text evidence="1">In the C-terminal section; belongs to the anthranilate synthase component I family.</text>
</comment>